<organism evidence="2 3">
    <name type="scientific">Lacihabitans soyangensis</name>
    <dbReference type="NCBI Taxonomy" id="869394"/>
    <lineage>
        <taxon>Bacteria</taxon>
        <taxon>Pseudomonadati</taxon>
        <taxon>Bacteroidota</taxon>
        <taxon>Cytophagia</taxon>
        <taxon>Cytophagales</taxon>
        <taxon>Leadbetterellaceae</taxon>
        <taxon>Lacihabitans</taxon>
    </lineage>
</organism>
<evidence type="ECO:0000313" key="2">
    <source>
        <dbReference type="EMBL" id="MCP9761708.1"/>
    </source>
</evidence>
<evidence type="ECO:0008006" key="4">
    <source>
        <dbReference type="Google" id="ProtNLM"/>
    </source>
</evidence>
<protein>
    <recommendedName>
        <fullName evidence="4">Tetratricopeptide repeat protein</fullName>
    </recommendedName>
</protein>
<name>A0AAE3KR36_9BACT</name>
<dbReference type="AlphaFoldDB" id="A0AAE3KR36"/>
<evidence type="ECO:0000313" key="3">
    <source>
        <dbReference type="Proteomes" id="UP001204144"/>
    </source>
</evidence>
<keyword evidence="1" id="KW-0732">Signal</keyword>
<dbReference type="EMBL" id="RJUF01000002">
    <property type="protein sequence ID" value="MCP9761708.1"/>
    <property type="molecule type" value="Genomic_DNA"/>
</dbReference>
<accession>A0AAE3KR36</accession>
<comment type="caution">
    <text evidence="2">The sequence shown here is derived from an EMBL/GenBank/DDBJ whole genome shotgun (WGS) entry which is preliminary data.</text>
</comment>
<keyword evidence="3" id="KW-1185">Reference proteome</keyword>
<dbReference type="Proteomes" id="UP001204144">
    <property type="component" value="Unassembled WGS sequence"/>
</dbReference>
<dbReference type="RefSeq" id="WP_255035449.1">
    <property type="nucleotide sequence ID" value="NZ_RJUF01000002.1"/>
</dbReference>
<gene>
    <name evidence="2" type="ORF">EGI31_01990</name>
</gene>
<evidence type="ECO:0000256" key="1">
    <source>
        <dbReference type="SAM" id="SignalP"/>
    </source>
</evidence>
<sequence>MKSFFSIVIIILASLGLSSAQSKQYLKEEADDYFKVGRYWDAFFLYRDLAKVPEFQGDLSIENQIKNSSRAMYLWKKTEDYRAFRKYEMAKQHLSDLLVINPYDPNKNLLPRLTLEQATEMQRLAMSQRNPQAIADILTKAVKLYNLALDEGLKDEMVFSLIKQCENVLEKNKYSNIKQPTTYGINFEKEKEAERTRTVEIIKNL</sequence>
<feature type="chain" id="PRO_5042224460" description="Tetratricopeptide repeat protein" evidence="1">
    <location>
        <begin position="21"/>
        <end position="205"/>
    </location>
</feature>
<feature type="signal peptide" evidence="1">
    <location>
        <begin position="1"/>
        <end position="20"/>
    </location>
</feature>
<proteinExistence type="predicted"/>
<reference evidence="2 3" key="1">
    <citation type="submission" date="2018-11" db="EMBL/GenBank/DDBJ databases">
        <title>Novel bacteria species description.</title>
        <authorList>
            <person name="Han J.-H."/>
        </authorList>
    </citation>
    <scope>NUCLEOTIDE SEQUENCE [LARGE SCALE GENOMIC DNA]</scope>
    <source>
        <strain evidence="2 3">KCTC23259</strain>
    </source>
</reference>